<dbReference type="PANTHER" id="PTHR16798:SF0">
    <property type="entry name" value="FANCONI ANEMIA GROUP C PROTEIN"/>
    <property type="match status" value="1"/>
</dbReference>
<dbReference type="GO" id="GO:0043240">
    <property type="term" value="C:Fanconi anaemia nuclear complex"/>
    <property type="evidence" value="ECO:0007669"/>
    <property type="project" value="InterPro"/>
</dbReference>
<dbReference type="GO" id="GO:0036297">
    <property type="term" value="P:interstrand cross-link repair"/>
    <property type="evidence" value="ECO:0007669"/>
    <property type="project" value="InterPro"/>
</dbReference>
<accession>A0A8C5GJH9</accession>
<sequence>VEPANPSLDAEDLQFWLDKAVAWGQFNSLGTHKDTCLHFSRLRDFLQHFPLNQLICEYPQVSKLLLLMTVNLTCVLSADTTRGLLLQCLSSLYSKCPSNAMERKANEWIRVETIF</sequence>
<evidence type="ECO:0000313" key="2">
    <source>
        <dbReference type="Proteomes" id="UP000694680"/>
    </source>
</evidence>
<proteinExistence type="predicted"/>
<keyword evidence="2" id="KW-1185">Reference proteome</keyword>
<dbReference type="AlphaFoldDB" id="A0A8C5GJH9"/>
<protein>
    <submittedName>
        <fullName evidence="1">Uncharacterized protein</fullName>
    </submittedName>
</protein>
<dbReference type="PANTHER" id="PTHR16798">
    <property type="entry name" value="FANCONI ANEMIA GROUP C PROTEIN FANCC"/>
    <property type="match status" value="1"/>
</dbReference>
<dbReference type="Proteomes" id="UP000694680">
    <property type="component" value="Chromosome 9"/>
</dbReference>
<dbReference type="GO" id="GO:0034599">
    <property type="term" value="P:cellular response to oxidative stress"/>
    <property type="evidence" value="ECO:0007669"/>
    <property type="project" value="TreeGrafter"/>
</dbReference>
<reference evidence="1" key="2">
    <citation type="submission" date="2025-08" db="UniProtKB">
        <authorList>
            <consortium name="Ensembl"/>
        </authorList>
    </citation>
    <scope>IDENTIFICATION</scope>
</reference>
<name>A0A8C5GJH9_GOUWI</name>
<organism evidence="1 2">
    <name type="scientific">Gouania willdenowi</name>
    <name type="common">Blunt-snouted clingfish</name>
    <name type="synonym">Lepadogaster willdenowi</name>
    <dbReference type="NCBI Taxonomy" id="441366"/>
    <lineage>
        <taxon>Eukaryota</taxon>
        <taxon>Metazoa</taxon>
        <taxon>Chordata</taxon>
        <taxon>Craniata</taxon>
        <taxon>Vertebrata</taxon>
        <taxon>Euteleostomi</taxon>
        <taxon>Actinopterygii</taxon>
        <taxon>Neopterygii</taxon>
        <taxon>Teleostei</taxon>
        <taxon>Neoteleostei</taxon>
        <taxon>Acanthomorphata</taxon>
        <taxon>Ovalentaria</taxon>
        <taxon>Blenniimorphae</taxon>
        <taxon>Blenniiformes</taxon>
        <taxon>Gobiesocoidei</taxon>
        <taxon>Gobiesocidae</taxon>
        <taxon>Gobiesocinae</taxon>
        <taxon>Gouania</taxon>
    </lineage>
</organism>
<reference evidence="1" key="3">
    <citation type="submission" date="2025-09" db="UniProtKB">
        <authorList>
            <consortium name="Ensembl"/>
        </authorList>
    </citation>
    <scope>IDENTIFICATION</scope>
</reference>
<dbReference type="Pfam" id="PF02106">
    <property type="entry name" value="Fanconi_C"/>
    <property type="match status" value="1"/>
</dbReference>
<reference evidence="1" key="1">
    <citation type="submission" date="2020-06" db="EMBL/GenBank/DDBJ databases">
        <authorList>
            <consortium name="Wellcome Sanger Institute Data Sharing"/>
        </authorList>
    </citation>
    <scope>NUCLEOTIDE SEQUENCE [LARGE SCALE GENOMIC DNA]</scope>
</reference>
<dbReference type="GO" id="GO:0006289">
    <property type="term" value="P:nucleotide-excision repair"/>
    <property type="evidence" value="ECO:0007669"/>
    <property type="project" value="TreeGrafter"/>
</dbReference>
<dbReference type="Ensembl" id="ENSGWIT00000034057.1">
    <property type="protein sequence ID" value="ENSGWIP00000031263.1"/>
    <property type="gene ID" value="ENSGWIG00000016200.1"/>
</dbReference>
<evidence type="ECO:0000313" key="1">
    <source>
        <dbReference type="Ensembl" id="ENSGWIP00000031263.1"/>
    </source>
</evidence>
<dbReference type="InterPro" id="IPR000686">
    <property type="entry name" value="FANCC"/>
</dbReference>